<sequence length="256" mass="27697">MTYAGSAEPPFGHVDRVLAIAAHPDDVDFKAGGTIAQWTAAGTEVTYLVLTDGAAGGEDPAVPRAELAAVREAEQRAAADAVGAKEVVFLGLPDGELTADLELRREITRVIRRVRPQRALIQSPEINWDFLPDVHPDHRAAGEAALAALYPDARNPRAYPELLLAEGLRPCVVPEIWVMTSPRPDTWVDITDVFDRKLAALRAHTSQTAHRANLADDIRSRLRGQAAAGGLADGRMAEAFQVIRTEPAAQPVERTR</sequence>
<organism evidence="2 3">
    <name type="scientific">Streptomyces sirii</name>
    <dbReference type="NCBI Taxonomy" id="3127701"/>
    <lineage>
        <taxon>Bacteria</taxon>
        <taxon>Bacillati</taxon>
        <taxon>Actinomycetota</taxon>
        <taxon>Actinomycetes</taxon>
        <taxon>Kitasatosporales</taxon>
        <taxon>Streptomycetaceae</taxon>
        <taxon>Streptomyces</taxon>
    </lineage>
</organism>
<dbReference type="Gene3D" id="3.40.50.10320">
    <property type="entry name" value="LmbE-like"/>
    <property type="match status" value="1"/>
</dbReference>
<dbReference type="InterPro" id="IPR003737">
    <property type="entry name" value="GlcNAc_PI_deacetylase-related"/>
</dbReference>
<dbReference type="Proteomes" id="UP001626628">
    <property type="component" value="Chromosome"/>
</dbReference>
<dbReference type="SUPFAM" id="SSF102588">
    <property type="entry name" value="LmbE-like"/>
    <property type="match status" value="1"/>
</dbReference>
<keyword evidence="3" id="KW-1185">Reference proteome</keyword>
<dbReference type="PANTHER" id="PTHR12993:SF28">
    <property type="entry name" value="LMBE FAMILY PROTEIN"/>
    <property type="match status" value="1"/>
</dbReference>
<accession>A0ABZ2QQ49</accession>
<dbReference type="RefSeq" id="WP_407287363.1">
    <property type="nucleotide sequence ID" value="NZ_CP147982.1"/>
</dbReference>
<keyword evidence="1" id="KW-0862">Zinc</keyword>
<dbReference type="PANTHER" id="PTHR12993">
    <property type="entry name" value="N-ACETYLGLUCOSAMINYL-PHOSPHATIDYLINOSITOL DE-N-ACETYLASE-RELATED"/>
    <property type="match status" value="1"/>
</dbReference>
<evidence type="ECO:0000256" key="1">
    <source>
        <dbReference type="ARBA" id="ARBA00022833"/>
    </source>
</evidence>
<dbReference type="EMBL" id="CP147982">
    <property type="protein sequence ID" value="WXK78560.1"/>
    <property type="molecule type" value="Genomic_DNA"/>
</dbReference>
<protein>
    <submittedName>
        <fullName evidence="2">PIG-L deacetylase family protein</fullName>
    </submittedName>
</protein>
<gene>
    <name evidence="2" type="ORF">WAB15_22615</name>
</gene>
<evidence type="ECO:0000313" key="2">
    <source>
        <dbReference type="EMBL" id="WXK78560.1"/>
    </source>
</evidence>
<dbReference type="InterPro" id="IPR024078">
    <property type="entry name" value="LmbE-like_dom_sf"/>
</dbReference>
<evidence type="ECO:0000313" key="3">
    <source>
        <dbReference type="Proteomes" id="UP001626628"/>
    </source>
</evidence>
<reference evidence="2 3" key="1">
    <citation type="submission" date="2024-03" db="EMBL/GenBank/DDBJ databases">
        <title>The complete genome of Streptomyces sirii sp.nov.</title>
        <authorList>
            <person name="Zakalyukina Y.V."/>
            <person name="Belik A.R."/>
            <person name="Biryukov M.V."/>
            <person name="Baturina O.A."/>
            <person name="Kabilov M.R."/>
        </authorList>
    </citation>
    <scope>NUCLEOTIDE SEQUENCE [LARGE SCALE GENOMIC DNA]</scope>
    <source>
        <strain evidence="2 3">BP-8</strain>
    </source>
</reference>
<dbReference type="Pfam" id="PF02585">
    <property type="entry name" value="PIG-L"/>
    <property type="match status" value="1"/>
</dbReference>
<name>A0ABZ2QQ49_9ACTN</name>
<proteinExistence type="predicted"/>